<protein>
    <submittedName>
        <fullName evidence="1">Uncharacterized protein</fullName>
    </submittedName>
</protein>
<dbReference type="EMBL" id="ML120410">
    <property type="protein sequence ID" value="RPA96866.1"/>
    <property type="molecule type" value="Genomic_DNA"/>
</dbReference>
<evidence type="ECO:0000313" key="1">
    <source>
        <dbReference type="EMBL" id="RPA96866.1"/>
    </source>
</evidence>
<gene>
    <name evidence="1" type="ORF">L873DRAFT_1189648</name>
</gene>
<organism evidence="1 2">
    <name type="scientific">Choiromyces venosus 120613-1</name>
    <dbReference type="NCBI Taxonomy" id="1336337"/>
    <lineage>
        <taxon>Eukaryota</taxon>
        <taxon>Fungi</taxon>
        <taxon>Dikarya</taxon>
        <taxon>Ascomycota</taxon>
        <taxon>Pezizomycotina</taxon>
        <taxon>Pezizomycetes</taxon>
        <taxon>Pezizales</taxon>
        <taxon>Tuberaceae</taxon>
        <taxon>Choiromyces</taxon>
    </lineage>
</organism>
<accession>A0A3N4JF20</accession>
<sequence length="122" mass="14158">MATFNYTTTFATAQCIESTPVVEISTADFEKFRLLFNWSNTDYDLKVKSVRDFAKRTTDNRNATPEELMDALAWRNVDLKRLESARFEDCCTYESKLRDGKITEIFNEVVLVRLSQGRSVDH</sequence>
<dbReference type="Proteomes" id="UP000276215">
    <property type="component" value="Unassembled WGS sequence"/>
</dbReference>
<name>A0A3N4JF20_9PEZI</name>
<dbReference type="AlphaFoldDB" id="A0A3N4JF20"/>
<proteinExistence type="predicted"/>
<evidence type="ECO:0000313" key="2">
    <source>
        <dbReference type="Proteomes" id="UP000276215"/>
    </source>
</evidence>
<keyword evidence="2" id="KW-1185">Reference proteome</keyword>
<reference evidence="1 2" key="1">
    <citation type="journal article" date="2018" name="Nat. Ecol. Evol.">
        <title>Pezizomycetes genomes reveal the molecular basis of ectomycorrhizal truffle lifestyle.</title>
        <authorList>
            <person name="Murat C."/>
            <person name="Payen T."/>
            <person name="Noel B."/>
            <person name="Kuo A."/>
            <person name="Morin E."/>
            <person name="Chen J."/>
            <person name="Kohler A."/>
            <person name="Krizsan K."/>
            <person name="Balestrini R."/>
            <person name="Da Silva C."/>
            <person name="Montanini B."/>
            <person name="Hainaut M."/>
            <person name="Levati E."/>
            <person name="Barry K.W."/>
            <person name="Belfiori B."/>
            <person name="Cichocki N."/>
            <person name="Clum A."/>
            <person name="Dockter R.B."/>
            <person name="Fauchery L."/>
            <person name="Guy J."/>
            <person name="Iotti M."/>
            <person name="Le Tacon F."/>
            <person name="Lindquist E.A."/>
            <person name="Lipzen A."/>
            <person name="Malagnac F."/>
            <person name="Mello A."/>
            <person name="Molinier V."/>
            <person name="Miyauchi S."/>
            <person name="Poulain J."/>
            <person name="Riccioni C."/>
            <person name="Rubini A."/>
            <person name="Sitrit Y."/>
            <person name="Splivallo R."/>
            <person name="Traeger S."/>
            <person name="Wang M."/>
            <person name="Zifcakova L."/>
            <person name="Wipf D."/>
            <person name="Zambonelli A."/>
            <person name="Paolocci F."/>
            <person name="Nowrousian M."/>
            <person name="Ottonello S."/>
            <person name="Baldrian P."/>
            <person name="Spatafora J.W."/>
            <person name="Henrissat B."/>
            <person name="Nagy L.G."/>
            <person name="Aury J.M."/>
            <person name="Wincker P."/>
            <person name="Grigoriev I.V."/>
            <person name="Bonfante P."/>
            <person name="Martin F.M."/>
        </authorList>
    </citation>
    <scope>NUCLEOTIDE SEQUENCE [LARGE SCALE GENOMIC DNA]</scope>
    <source>
        <strain evidence="1 2">120613-1</strain>
    </source>
</reference>